<dbReference type="EMBL" id="APAU02000302">
    <property type="protein sequence ID" value="EUB54225.1"/>
    <property type="molecule type" value="Genomic_DNA"/>
</dbReference>
<dbReference type="AlphaFoldDB" id="W6TZH6"/>
<dbReference type="RefSeq" id="XP_024345421.1">
    <property type="nucleotide sequence ID" value="XM_024500165.1"/>
</dbReference>
<name>W6TZH6_ECHGR</name>
<accession>W6TZH6</accession>
<keyword evidence="2" id="KW-1185">Reference proteome</keyword>
<dbReference type="KEGG" id="egl:EGR_10916"/>
<dbReference type="GeneID" id="36346631"/>
<dbReference type="CTD" id="36346631"/>
<reference evidence="1 2" key="1">
    <citation type="journal article" date="2013" name="Nat. Genet.">
        <title>The genome of the hydatid tapeworm Echinococcus granulosus.</title>
        <authorList>
            <person name="Zheng H."/>
            <person name="Zhang W."/>
            <person name="Zhang L."/>
            <person name="Zhang Z."/>
            <person name="Li J."/>
            <person name="Lu G."/>
            <person name="Zhu Y."/>
            <person name="Wang Y."/>
            <person name="Huang Y."/>
            <person name="Liu J."/>
            <person name="Kang H."/>
            <person name="Chen J."/>
            <person name="Wang L."/>
            <person name="Chen A."/>
            <person name="Yu S."/>
            <person name="Gao Z."/>
            <person name="Jin L."/>
            <person name="Gu W."/>
            <person name="Wang Z."/>
            <person name="Zhao L."/>
            <person name="Shi B."/>
            <person name="Wen H."/>
            <person name="Lin R."/>
            <person name="Jones M.K."/>
            <person name="Brejova B."/>
            <person name="Vinar T."/>
            <person name="Zhao G."/>
            <person name="McManus D.P."/>
            <person name="Chen Z."/>
            <person name="Zhou Y."/>
            <person name="Wang S."/>
        </authorList>
    </citation>
    <scope>NUCLEOTIDE SEQUENCE [LARGE SCALE GENOMIC DNA]</scope>
</reference>
<proteinExistence type="predicted"/>
<sequence length="116" mass="13508">MYSNMQVCIVTNSTSSINYPNLRKYTQKKTNRAQSPTNLKQGSTHLRQIVLEVMKSVKIALHYTNAVDRNHGVGHFDCHWDCLYREPQHISTPYKVMSKLLHFLSFVPIPLFLHHI</sequence>
<protein>
    <submittedName>
        <fullName evidence="1">Uncharacterized protein</fullName>
    </submittedName>
</protein>
<dbReference type="Proteomes" id="UP000019149">
    <property type="component" value="Unassembled WGS sequence"/>
</dbReference>
<gene>
    <name evidence="1" type="ORF">EGR_10916</name>
</gene>
<organism evidence="1 2">
    <name type="scientific">Echinococcus granulosus</name>
    <name type="common">Hydatid tapeworm</name>
    <dbReference type="NCBI Taxonomy" id="6210"/>
    <lineage>
        <taxon>Eukaryota</taxon>
        <taxon>Metazoa</taxon>
        <taxon>Spiralia</taxon>
        <taxon>Lophotrochozoa</taxon>
        <taxon>Platyhelminthes</taxon>
        <taxon>Cestoda</taxon>
        <taxon>Eucestoda</taxon>
        <taxon>Cyclophyllidea</taxon>
        <taxon>Taeniidae</taxon>
        <taxon>Echinococcus</taxon>
        <taxon>Echinococcus granulosus group</taxon>
    </lineage>
</organism>
<evidence type="ECO:0000313" key="2">
    <source>
        <dbReference type="Proteomes" id="UP000019149"/>
    </source>
</evidence>
<comment type="caution">
    <text evidence="1">The sequence shown here is derived from an EMBL/GenBank/DDBJ whole genome shotgun (WGS) entry which is preliminary data.</text>
</comment>
<evidence type="ECO:0000313" key="1">
    <source>
        <dbReference type="EMBL" id="EUB54225.1"/>
    </source>
</evidence>